<organism evidence="2 3">
    <name type="scientific">Candidatus Gottesmanbacteria bacterium RIFCSPLOWO2_01_FULL_43_11b</name>
    <dbReference type="NCBI Taxonomy" id="1798392"/>
    <lineage>
        <taxon>Bacteria</taxon>
        <taxon>Candidatus Gottesmaniibacteriota</taxon>
    </lineage>
</organism>
<dbReference type="Gene3D" id="2.120.10.30">
    <property type="entry name" value="TolB, C-terminal domain"/>
    <property type="match status" value="1"/>
</dbReference>
<sequence length="312" mass="34456">MLEGYSISVFAQNIPNARVLTWDPTRRLLVSSPATGKVFRIADDGSSSVVIEGLNKPHGLAFKDGKLYIAETDAVAVYDYDGKASNRKKITDLPSGGNHFSRTIGFGPDGKLNISIGSSCNVCVEKDTRRASIMVYDGELKPFATGLRNSVFFTWRNGEMWATDMGRDLIGDNTPPEEVNIVKSGKNYGWPYCYGNRIADTTFGGTDDFCKTTEPPIIEYQAHSAPLGLAFDKDYLYVSYHGSWNRTEPTGYKIVRFDLNNNYKASDFITGWLQSPSADGALGRPVDLLFDDKGNLFVSDDKAGVIYKVTRN</sequence>
<dbReference type="Pfam" id="PF22807">
    <property type="entry name" value="TrAA12"/>
    <property type="match status" value="1"/>
</dbReference>
<dbReference type="STRING" id="1798392.A3A79_03740"/>
<comment type="caution">
    <text evidence="2">The sequence shown here is derived from an EMBL/GenBank/DDBJ whole genome shotgun (WGS) entry which is preliminary data.</text>
</comment>
<dbReference type="InterPro" id="IPR054539">
    <property type="entry name" value="Beta-prop_PDH"/>
</dbReference>
<dbReference type="AlphaFoldDB" id="A0A1F6AIY5"/>
<proteinExistence type="predicted"/>
<name>A0A1F6AIY5_9BACT</name>
<feature type="domain" description="Pyrroloquinoline quinone-dependent pyranose dehydrogenase beta-propeller" evidence="1">
    <location>
        <begin position="3"/>
        <end position="311"/>
    </location>
</feature>
<dbReference type="PANTHER" id="PTHR19328:SF53">
    <property type="entry name" value="MEMBRANE PROTEIN"/>
    <property type="match status" value="1"/>
</dbReference>
<dbReference type="SUPFAM" id="SSF50952">
    <property type="entry name" value="Soluble quinoprotein glucose dehydrogenase"/>
    <property type="match status" value="1"/>
</dbReference>
<dbReference type="PANTHER" id="PTHR19328">
    <property type="entry name" value="HEDGEHOG-INTERACTING PROTEIN"/>
    <property type="match status" value="1"/>
</dbReference>
<accession>A0A1F6AIY5</accession>
<gene>
    <name evidence="2" type="ORF">A3A79_03740</name>
</gene>
<evidence type="ECO:0000313" key="3">
    <source>
        <dbReference type="Proteomes" id="UP000178759"/>
    </source>
</evidence>
<dbReference type="Proteomes" id="UP000178759">
    <property type="component" value="Unassembled WGS sequence"/>
</dbReference>
<dbReference type="InterPro" id="IPR011042">
    <property type="entry name" value="6-blade_b-propeller_TolB-like"/>
</dbReference>
<reference evidence="2 3" key="1">
    <citation type="journal article" date="2016" name="Nat. Commun.">
        <title>Thousands of microbial genomes shed light on interconnected biogeochemical processes in an aquifer system.</title>
        <authorList>
            <person name="Anantharaman K."/>
            <person name="Brown C.T."/>
            <person name="Hug L.A."/>
            <person name="Sharon I."/>
            <person name="Castelle C.J."/>
            <person name="Probst A.J."/>
            <person name="Thomas B.C."/>
            <person name="Singh A."/>
            <person name="Wilkins M.J."/>
            <person name="Karaoz U."/>
            <person name="Brodie E.L."/>
            <person name="Williams K.H."/>
            <person name="Hubbard S.S."/>
            <person name="Banfield J.F."/>
        </authorList>
    </citation>
    <scope>NUCLEOTIDE SEQUENCE [LARGE SCALE GENOMIC DNA]</scope>
</reference>
<evidence type="ECO:0000259" key="1">
    <source>
        <dbReference type="Pfam" id="PF22807"/>
    </source>
</evidence>
<dbReference type="EMBL" id="MFJV01000001">
    <property type="protein sequence ID" value="OGG24665.1"/>
    <property type="molecule type" value="Genomic_DNA"/>
</dbReference>
<protein>
    <recommendedName>
        <fullName evidence="1">Pyrroloquinoline quinone-dependent pyranose dehydrogenase beta-propeller domain-containing protein</fullName>
    </recommendedName>
</protein>
<dbReference type="InterPro" id="IPR011041">
    <property type="entry name" value="Quinoprot_gluc/sorb_DH_b-prop"/>
</dbReference>
<evidence type="ECO:0000313" key="2">
    <source>
        <dbReference type="EMBL" id="OGG24665.1"/>
    </source>
</evidence>